<evidence type="ECO:0000256" key="2">
    <source>
        <dbReference type="ARBA" id="ARBA00013090"/>
    </source>
</evidence>
<dbReference type="FunFam" id="3.40.50.1860:FF:000001">
    <property type="entry name" value="Glutamate racemase"/>
    <property type="match status" value="1"/>
</dbReference>
<evidence type="ECO:0000256" key="7">
    <source>
        <dbReference type="HAMAP-Rule" id="MF_00258"/>
    </source>
</evidence>
<dbReference type="InterPro" id="IPR033134">
    <property type="entry name" value="Asp/Glu_racemase_AS_2"/>
</dbReference>
<dbReference type="GO" id="GO:0071555">
    <property type="term" value="P:cell wall organization"/>
    <property type="evidence" value="ECO:0007669"/>
    <property type="project" value="UniProtKB-KW"/>
</dbReference>
<evidence type="ECO:0000256" key="5">
    <source>
        <dbReference type="ARBA" id="ARBA00023235"/>
    </source>
</evidence>
<evidence type="ECO:0000256" key="1">
    <source>
        <dbReference type="ARBA" id="ARBA00001602"/>
    </source>
</evidence>
<keyword evidence="3 7" id="KW-0133">Cell shape</keyword>
<name>A0A917HUC6_9FLAO</name>
<evidence type="ECO:0000313" key="9">
    <source>
        <dbReference type="Proteomes" id="UP000633278"/>
    </source>
</evidence>
<dbReference type="Pfam" id="PF01177">
    <property type="entry name" value="Asp_Glu_race"/>
    <property type="match status" value="1"/>
</dbReference>
<dbReference type="HAMAP" id="MF_00258">
    <property type="entry name" value="Glu_racemase"/>
    <property type="match status" value="1"/>
</dbReference>
<reference evidence="8" key="2">
    <citation type="submission" date="2020-09" db="EMBL/GenBank/DDBJ databases">
        <authorList>
            <person name="Sun Q."/>
            <person name="Zhou Y."/>
        </authorList>
    </citation>
    <scope>NUCLEOTIDE SEQUENCE</scope>
    <source>
        <strain evidence="8">CGMCC 1.15763</strain>
    </source>
</reference>
<evidence type="ECO:0000313" key="8">
    <source>
        <dbReference type="EMBL" id="GGG90975.1"/>
    </source>
</evidence>
<accession>A0A917HUC6</accession>
<dbReference type="PANTHER" id="PTHR21198">
    <property type="entry name" value="GLUTAMATE RACEMASE"/>
    <property type="match status" value="1"/>
</dbReference>
<feature type="binding site" evidence="7">
    <location>
        <begin position="45"/>
        <end position="46"/>
    </location>
    <ligand>
        <name>substrate</name>
    </ligand>
</feature>
<evidence type="ECO:0000256" key="6">
    <source>
        <dbReference type="ARBA" id="ARBA00023316"/>
    </source>
</evidence>
<reference evidence="8" key="1">
    <citation type="journal article" date="2014" name="Int. J. Syst. Evol. Microbiol.">
        <title>Complete genome sequence of Corynebacterium casei LMG S-19264T (=DSM 44701T), isolated from a smear-ripened cheese.</title>
        <authorList>
            <consortium name="US DOE Joint Genome Institute (JGI-PGF)"/>
            <person name="Walter F."/>
            <person name="Albersmeier A."/>
            <person name="Kalinowski J."/>
            <person name="Ruckert C."/>
        </authorList>
    </citation>
    <scope>NUCLEOTIDE SEQUENCE</scope>
    <source>
        <strain evidence="8">CGMCC 1.15763</strain>
    </source>
</reference>
<comment type="function">
    <text evidence="7">Provides the (R)-glutamate required for cell wall biosynthesis.</text>
</comment>
<dbReference type="PROSITE" id="PS00924">
    <property type="entry name" value="ASP_GLU_RACEMASE_2"/>
    <property type="match status" value="1"/>
</dbReference>
<gene>
    <name evidence="7 8" type="primary">murI</name>
    <name evidence="8" type="ORF">GCM10011416_04380</name>
</gene>
<comment type="catalytic activity">
    <reaction evidence="1 7">
        <text>L-glutamate = D-glutamate</text>
        <dbReference type="Rhea" id="RHEA:12813"/>
        <dbReference type="ChEBI" id="CHEBI:29985"/>
        <dbReference type="ChEBI" id="CHEBI:29986"/>
        <dbReference type="EC" id="5.1.1.3"/>
    </reaction>
</comment>
<dbReference type="InterPro" id="IPR015942">
    <property type="entry name" value="Asp/Glu/hydantoin_racemase"/>
</dbReference>
<dbReference type="SUPFAM" id="SSF53681">
    <property type="entry name" value="Aspartate/glutamate racemase"/>
    <property type="match status" value="2"/>
</dbReference>
<proteinExistence type="inferred from homology"/>
<feature type="binding site" evidence="7">
    <location>
        <begin position="77"/>
        <end position="78"/>
    </location>
    <ligand>
        <name>substrate</name>
    </ligand>
</feature>
<dbReference type="GO" id="GO:0008360">
    <property type="term" value="P:regulation of cell shape"/>
    <property type="evidence" value="ECO:0007669"/>
    <property type="project" value="UniProtKB-KW"/>
</dbReference>
<dbReference type="PROSITE" id="PS00923">
    <property type="entry name" value="ASP_GLU_RACEMASE_1"/>
    <property type="match status" value="1"/>
</dbReference>
<comment type="similarity">
    <text evidence="7">Belongs to the aspartate/glutamate racemases family.</text>
</comment>
<dbReference type="AlphaFoldDB" id="A0A917HUC6"/>
<dbReference type="GO" id="GO:0009252">
    <property type="term" value="P:peptidoglycan biosynthetic process"/>
    <property type="evidence" value="ECO:0007669"/>
    <property type="project" value="UniProtKB-UniRule"/>
</dbReference>
<dbReference type="EMBL" id="BMJW01000001">
    <property type="protein sequence ID" value="GGG90975.1"/>
    <property type="molecule type" value="Genomic_DNA"/>
</dbReference>
<dbReference type="EC" id="5.1.1.3" evidence="2 7"/>
<keyword evidence="6 7" id="KW-0961">Cell wall biogenesis/degradation</keyword>
<protein>
    <recommendedName>
        <fullName evidence="2 7">Glutamate racemase</fullName>
        <ecNumber evidence="2 7">5.1.1.3</ecNumber>
    </recommendedName>
</protein>
<keyword evidence="9" id="KW-1185">Reference proteome</keyword>
<keyword evidence="4 7" id="KW-0573">Peptidoglycan synthesis</keyword>
<comment type="pathway">
    <text evidence="7">Cell wall biogenesis; peptidoglycan biosynthesis.</text>
</comment>
<sequence length="264" mass="29082">MKSTDLRPIGIFDSGIGGTSILREVQLLLPQEETIYLSDSANAPYGQKSVKAINELSIKNTAFLLEQNCKLIVVACNTATTNAIKHLRAQYPIPFIGIEPAIKPAALKSRNKHIGILATKGTLNSSLFATTASQLEEDIIIIEQIGEGLVELIEHGQLHSKQMTALLKKHLAPFQKHQVDELVLGCTHYPYLIPQIQAILGPNVHIIDSGAAVAKQTKMVLEQHKLLNTSNTQAQHWAYSNKDAELLEQFIAKKTTTQVSFKNF</sequence>
<dbReference type="InterPro" id="IPR018187">
    <property type="entry name" value="Asp/Glu_racemase_AS_1"/>
</dbReference>
<feature type="binding site" evidence="7">
    <location>
        <begin position="187"/>
        <end position="188"/>
    </location>
    <ligand>
        <name>substrate</name>
    </ligand>
</feature>
<dbReference type="GO" id="GO:0008881">
    <property type="term" value="F:glutamate racemase activity"/>
    <property type="evidence" value="ECO:0007669"/>
    <property type="project" value="UniProtKB-UniRule"/>
</dbReference>
<feature type="active site" description="Proton donor/acceptor" evidence="7">
    <location>
        <position position="186"/>
    </location>
</feature>
<dbReference type="Proteomes" id="UP000633278">
    <property type="component" value="Unassembled WGS sequence"/>
</dbReference>
<evidence type="ECO:0000256" key="3">
    <source>
        <dbReference type="ARBA" id="ARBA00022960"/>
    </source>
</evidence>
<dbReference type="PANTHER" id="PTHR21198:SF3">
    <property type="entry name" value="GLUTAMATE RACEMASE"/>
    <property type="match status" value="1"/>
</dbReference>
<dbReference type="InterPro" id="IPR004391">
    <property type="entry name" value="Glu_race"/>
</dbReference>
<feature type="active site" description="Proton donor/acceptor" evidence="7">
    <location>
        <position position="76"/>
    </location>
</feature>
<dbReference type="NCBIfam" id="TIGR00067">
    <property type="entry name" value="glut_race"/>
    <property type="match status" value="1"/>
</dbReference>
<dbReference type="RefSeq" id="WP_188597632.1">
    <property type="nucleotide sequence ID" value="NZ_BMJW01000001.1"/>
</dbReference>
<keyword evidence="5 7" id="KW-0413">Isomerase</keyword>
<dbReference type="Gene3D" id="3.40.50.1860">
    <property type="match status" value="2"/>
</dbReference>
<comment type="caution">
    <text evidence="8">The sequence shown here is derived from an EMBL/GenBank/DDBJ whole genome shotgun (WGS) entry which is preliminary data.</text>
</comment>
<feature type="binding site" evidence="7">
    <location>
        <begin position="13"/>
        <end position="14"/>
    </location>
    <ligand>
        <name>substrate</name>
    </ligand>
</feature>
<organism evidence="8 9">
    <name type="scientific">Polaribacter pacificus</name>
    <dbReference type="NCBI Taxonomy" id="1775173"/>
    <lineage>
        <taxon>Bacteria</taxon>
        <taxon>Pseudomonadati</taxon>
        <taxon>Bacteroidota</taxon>
        <taxon>Flavobacteriia</taxon>
        <taxon>Flavobacteriales</taxon>
        <taxon>Flavobacteriaceae</taxon>
    </lineage>
</organism>
<dbReference type="InterPro" id="IPR001920">
    <property type="entry name" value="Asp/Glu_race"/>
</dbReference>
<evidence type="ECO:0000256" key="4">
    <source>
        <dbReference type="ARBA" id="ARBA00022984"/>
    </source>
</evidence>